<reference evidence="1 2" key="1">
    <citation type="submission" date="2023-08" db="EMBL/GenBank/DDBJ databases">
        <title>Implementing the SeqCode for naming new Mesorhizobium species isolated from Vachellia karroo root nodules.</title>
        <authorList>
            <person name="Van Lill M."/>
        </authorList>
    </citation>
    <scope>NUCLEOTIDE SEQUENCE [LARGE SCALE GENOMIC DNA]</scope>
    <source>
        <strain evidence="1 2">VK22B</strain>
    </source>
</reference>
<evidence type="ECO:0000313" key="2">
    <source>
        <dbReference type="Proteomes" id="UP001271249"/>
    </source>
</evidence>
<sequence>MEYTERDRADDIAANLALLELLRIVIGEICYSTDPVEFRRRARVIEEAAVSRLSGRTNFHKANAATETYIKEAACAQVTKIMASIRHPQDTSN</sequence>
<comment type="caution">
    <text evidence="1">The sequence shown here is derived from an EMBL/GenBank/DDBJ whole genome shotgun (WGS) entry which is preliminary data.</text>
</comment>
<keyword evidence="2" id="KW-1185">Reference proteome</keyword>
<proteinExistence type="predicted"/>
<gene>
    <name evidence="1" type="ORF">RFN29_30585</name>
</gene>
<evidence type="ECO:0000313" key="1">
    <source>
        <dbReference type="EMBL" id="MDX8495894.1"/>
    </source>
</evidence>
<organism evidence="1 2">
    <name type="scientific">Mesorhizobium captivum</name>
    <dbReference type="NCBI Taxonomy" id="3072319"/>
    <lineage>
        <taxon>Bacteria</taxon>
        <taxon>Pseudomonadati</taxon>
        <taxon>Pseudomonadota</taxon>
        <taxon>Alphaproteobacteria</taxon>
        <taxon>Hyphomicrobiales</taxon>
        <taxon>Phyllobacteriaceae</taxon>
        <taxon>Mesorhizobium</taxon>
    </lineage>
</organism>
<dbReference type="RefSeq" id="WP_320229600.1">
    <property type="nucleotide sequence ID" value="NZ_JAVIJC010000046.1"/>
</dbReference>
<accession>A0ABU4ZD12</accession>
<dbReference type="EMBL" id="JAVIJC010000046">
    <property type="protein sequence ID" value="MDX8495894.1"/>
    <property type="molecule type" value="Genomic_DNA"/>
</dbReference>
<name>A0ABU4ZD12_9HYPH</name>
<dbReference type="Proteomes" id="UP001271249">
    <property type="component" value="Unassembled WGS sequence"/>
</dbReference>
<protein>
    <submittedName>
        <fullName evidence="1">Uncharacterized protein</fullName>
    </submittedName>
</protein>